<gene>
    <name evidence="3" type="ORF">F1J57_10350</name>
    <name evidence="4" type="ORF">F3E75_10965</name>
    <name evidence="5" type="ORF">G1G64_06485</name>
    <name evidence="8" type="ORF">G1G67_06635</name>
    <name evidence="6" type="ORF">G1G69_06635</name>
    <name evidence="7" type="ORF">G1G74_11405</name>
    <name evidence="9" type="ORF">G1G83_07745</name>
    <name evidence="11" type="ORF">G1H25_16865</name>
    <name evidence="10" type="ORF">G1H50_08230</name>
</gene>
<dbReference type="PANTHER" id="PTHR13696">
    <property type="entry name" value="P-LOOP CONTAINING NUCLEOSIDE TRIPHOSPHATE HYDROLASE"/>
    <property type="match status" value="1"/>
</dbReference>
<evidence type="ECO:0000313" key="9">
    <source>
        <dbReference type="EMBL" id="HAD2402463.1"/>
    </source>
</evidence>
<evidence type="ECO:0000313" key="11">
    <source>
        <dbReference type="EMBL" id="HAD2888469.1"/>
    </source>
</evidence>
<evidence type="ECO:0000313" key="6">
    <source>
        <dbReference type="EMBL" id="HAD2194391.1"/>
    </source>
</evidence>
<feature type="region of interest" description="Disordered" evidence="1">
    <location>
        <begin position="1"/>
        <end position="23"/>
    </location>
</feature>
<accession>A0A3U4PFL5</accession>
<dbReference type="EMBL" id="DAAOAI010000005">
    <property type="protein sequence ID" value="HAD2189665.1"/>
    <property type="molecule type" value="Genomic_DNA"/>
</dbReference>
<evidence type="ECO:0000313" key="3">
    <source>
        <dbReference type="EMBL" id="ECR2659175.1"/>
    </source>
</evidence>
<dbReference type="InterPro" id="IPR025669">
    <property type="entry name" value="AAA_dom"/>
</dbReference>
<feature type="domain" description="AAA" evidence="2">
    <location>
        <begin position="52"/>
        <end position="194"/>
    </location>
</feature>
<dbReference type="Pfam" id="PF13614">
    <property type="entry name" value="AAA_31"/>
    <property type="match status" value="1"/>
</dbReference>
<dbReference type="RefSeq" id="WP_001195363.1">
    <property type="nucleotide sequence ID" value="NZ_CP129110.1"/>
</dbReference>
<reference evidence="3" key="3">
    <citation type="submission" date="2019-09" db="EMBL/GenBank/DDBJ databases">
        <authorList>
            <person name="Ashton P.M."/>
            <person name="Dallman T."/>
            <person name="Nair S."/>
            <person name="De Pinna E."/>
            <person name="Peters T."/>
            <person name="Grant K."/>
        </authorList>
    </citation>
    <scope>NUCLEOTIDE SEQUENCE</scope>
    <source>
        <strain evidence="3">797590</strain>
        <strain evidence="4">802759</strain>
    </source>
</reference>
<evidence type="ECO:0000313" key="4">
    <source>
        <dbReference type="EMBL" id="ECW0165364.1"/>
    </source>
</evidence>
<proteinExistence type="predicted"/>
<dbReference type="SUPFAM" id="SSF52540">
    <property type="entry name" value="P-loop containing nucleoside triphosphate hydrolases"/>
    <property type="match status" value="1"/>
</dbReference>
<evidence type="ECO:0000313" key="10">
    <source>
        <dbReference type="EMBL" id="HAD2521282.1"/>
    </source>
</evidence>
<dbReference type="Gene3D" id="3.40.50.300">
    <property type="entry name" value="P-loop containing nucleotide triphosphate hydrolases"/>
    <property type="match status" value="1"/>
</dbReference>
<dbReference type="EMBL" id="DAAOBA010000010">
    <property type="protein sequence ID" value="HAD2280015.1"/>
    <property type="molecule type" value="Genomic_DNA"/>
</dbReference>
<reference evidence="10" key="2">
    <citation type="submission" date="2019-01" db="EMBL/GenBank/DDBJ databases">
        <authorList>
            <consortium name="NCBI Pathogen Detection Project"/>
        </authorList>
    </citation>
    <scope>NUCLEOTIDE SEQUENCE</scope>
    <source>
        <strain evidence="10">Salmonella enterica subsp. enterica</strain>
    </source>
</reference>
<feature type="compositionally biased region" description="Polar residues" evidence="1">
    <location>
        <begin position="1"/>
        <end position="17"/>
    </location>
</feature>
<organism evidence="10">
    <name type="scientific">Salmonella enterica I</name>
    <dbReference type="NCBI Taxonomy" id="59201"/>
    <lineage>
        <taxon>Bacteria</taxon>
        <taxon>Pseudomonadati</taxon>
        <taxon>Pseudomonadota</taxon>
        <taxon>Gammaproteobacteria</taxon>
        <taxon>Enterobacterales</taxon>
        <taxon>Enterobacteriaceae</taxon>
        <taxon>Salmonella</taxon>
    </lineage>
</organism>
<dbReference type="InterPro" id="IPR027417">
    <property type="entry name" value="P-loop_NTPase"/>
</dbReference>
<protein>
    <submittedName>
        <fullName evidence="10">ParA family protein</fullName>
    </submittedName>
</protein>
<dbReference type="EMBL" id="DAAOAH010000005">
    <property type="protein sequence ID" value="HAD2194391.1"/>
    <property type="molecule type" value="Genomic_DNA"/>
</dbReference>
<evidence type="ECO:0000313" key="8">
    <source>
        <dbReference type="EMBL" id="HAD2307687.1"/>
    </source>
</evidence>
<dbReference type="EMBL" id="AAKUZR010000011">
    <property type="protein sequence ID" value="ECW0165364.1"/>
    <property type="molecule type" value="Genomic_DNA"/>
</dbReference>
<evidence type="ECO:0000256" key="1">
    <source>
        <dbReference type="SAM" id="MobiDB-lite"/>
    </source>
</evidence>
<comment type="caution">
    <text evidence="10">The sequence shown here is derived from an EMBL/GenBank/DDBJ whole genome shotgun (WGS) entry which is preliminary data.</text>
</comment>
<dbReference type="EMBL" id="AAKFGN010000009">
    <property type="protein sequence ID" value="ECR2659175.1"/>
    <property type="molecule type" value="Genomic_DNA"/>
</dbReference>
<evidence type="ECO:0000313" key="5">
    <source>
        <dbReference type="EMBL" id="HAD2189665.1"/>
    </source>
</evidence>
<dbReference type="InterPro" id="IPR050678">
    <property type="entry name" value="DNA_Partitioning_ATPase"/>
</dbReference>
<dbReference type="EMBL" id="DAAOCB010000006">
    <property type="protein sequence ID" value="HAD2402463.1"/>
    <property type="molecule type" value="Genomic_DNA"/>
</dbReference>
<name>A0A3U4PFL5_SALET</name>
<dbReference type="PANTHER" id="PTHR13696:SF99">
    <property type="entry name" value="COBYRINIC ACID AC-DIAMIDE SYNTHASE"/>
    <property type="match status" value="1"/>
</dbReference>
<dbReference type="EMBL" id="DAAOBH010000005">
    <property type="protein sequence ID" value="HAD2307687.1"/>
    <property type="molecule type" value="Genomic_DNA"/>
</dbReference>
<evidence type="ECO:0000259" key="2">
    <source>
        <dbReference type="Pfam" id="PF13614"/>
    </source>
</evidence>
<reference evidence="10" key="1">
    <citation type="journal article" date="2018" name="Genome Biol.">
        <title>SKESA: strategic k-mer extension for scrupulous assemblies.</title>
        <authorList>
            <person name="Souvorov A."/>
            <person name="Agarwala R."/>
            <person name="Lipman D.J."/>
        </authorList>
    </citation>
    <scope>NUCLEOTIDE SEQUENCE</scope>
    <source>
        <strain evidence="10">Salmonella enterica subsp. enterica</strain>
    </source>
</reference>
<sequence length="344" mass="37938">MQTVSRVKCSPQVSTGESVERKPDASIHLAQQVSPHSLLLPDEQQFPVVLPVVSTKGGEGKSTKAGNIAGYTADAGLKTLLIDGDYNQPTASSIFKLHYEAPCGLYELLMQTADLNKPDSIISRTVIPNLDVIISNDPDDRLSNDMLHAADGRMRLRNVLQHPLFRQYDVIIVDSKGAGGVMVELVVLAATQSVMGVIKPILPDVREFLRGTVRLLSKLLVLEPYGIHIPDIRILANCVEPTVLDRNTLNELKAIVDKGQYPQSDRIAISMLNTEIEQLEVYKRGHACGQPVHRLEYKTDRVSLPAAESMHHLVCELFPQWKDKFDAVLVNRPQPGFGQGADEV</sequence>
<dbReference type="EMBL" id="DAAOCV010000006">
    <property type="protein sequence ID" value="HAD2521282.1"/>
    <property type="molecule type" value="Genomic_DNA"/>
</dbReference>
<evidence type="ECO:0000313" key="7">
    <source>
        <dbReference type="EMBL" id="HAD2280015.1"/>
    </source>
</evidence>
<dbReference type="AlphaFoldDB" id="A0A3U4PFL5"/>
<dbReference type="EMBL" id="DAAOFU010000017">
    <property type="protein sequence ID" value="HAD2888469.1"/>
    <property type="molecule type" value="Genomic_DNA"/>
</dbReference>